<dbReference type="PRINTS" id="PR00132">
    <property type="entry name" value="GLHYDRLASE2"/>
</dbReference>
<feature type="domain" description="DUF4982" evidence="6">
    <location>
        <begin position="623"/>
        <end position="681"/>
    </location>
</feature>
<evidence type="ECO:0000313" key="9">
    <source>
        <dbReference type="Proteomes" id="UP000249341"/>
    </source>
</evidence>
<feature type="domain" description="Glycoside hydrolase family 2 catalytic" evidence="5">
    <location>
        <begin position="260"/>
        <end position="416"/>
    </location>
</feature>
<accession>A0A327Z4V5</accession>
<dbReference type="Gene3D" id="2.60.40.10">
    <property type="entry name" value="Immunoglobulins"/>
    <property type="match status" value="3"/>
</dbReference>
<evidence type="ECO:0000259" key="7">
    <source>
        <dbReference type="Pfam" id="PF18565"/>
    </source>
</evidence>
<dbReference type="InterPro" id="IPR051913">
    <property type="entry name" value="GH2_Domain-Containing"/>
</dbReference>
<evidence type="ECO:0000313" key="8">
    <source>
        <dbReference type="EMBL" id="RAK28449.1"/>
    </source>
</evidence>
<dbReference type="Proteomes" id="UP000249341">
    <property type="component" value="Unassembled WGS sequence"/>
</dbReference>
<comment type="caution">
    <text evidence="8">The sequence shown here is derived from an EMBL/GenBank/DDBJ whole genome shotgun (WGS) entry which is preliminary data.</text>
</comment>
<dbReference type="RefSeq" id="WP_181558141.1">
    <property type="nucleotide sequence ID" value="NZ_JACHWI010000002.1"/>
</dbReference>
<dbReference type="InterPro" id="IPR032311">
    <property type="entry name" value="DUF4982"/>
</dbReference>
<comment type="similarity">
    <text evidence="1">Belongs to the glycosyl hydrolase 2 family.</text>
</comment>
<proteinExistence type="inferred from homology"/>
<dbReference type="InterPro" id="IPR008979">
    <property type="entry name" value="Galactose-bd-like_sf"/>
</dbReference>
<evidence type="ECO:0000259" key="4">
    <source>
        <dbReference type="Pfam" id="PF00703"/>
    </source>
</evidence>
<dbReference type="PANTHER" id="PTHR42732">
    <property type="entry name" value="BETA-GALACTOSIDASE"/>
    <property type="match status" value="1"/>
</dbReference>
<dbReference type="InterPro" id="IPR006103">
    <property type="entry name" value="Glyco_hydro_2_cat"/>
</dbReference>
<dbReference type="InterPro" id="IPR036156">
    <property type="entry name" value="Beta-gal/glucu_dom_sf"/>
</dbReference>
<dbReference type="Pfam" id="PF16355">
    <property type="entry name" value="DUF4982"/>
    <property type="match status" value="1"/>
</dbReference>
<dbReference type="InterPro" id="IPR013783">
    <property type="entry name" value="Ig-like_fold"/>
</dbReference>
<dbReference type="Gene3D" id="2.60.120.260">
    <property type="entry name" value="Galactose-binding domain-like"/>
    <property type="match status" value="1"/>
</dbReference>
<dbReference type="EMBL" id="QLMJ01000020">
    <property type="protein sequence ID" value="RAK28449.1"/>
    <property type="molecule type" value="Genomic_DNA"/>
</dbReference>
<dbReference type="SUPFAM" id="SSF49785">
    <property type="entry name" value="Galactose-binding domain-like"/>
    <property type="match status" value="1"/>
</dbReference>
<dbReference type="InterPro" id="IPR017853">
    <property type="entry name" value="GH"/>
</dbReference>
<evidence type="ECO:0000256" key="3">
    <source>
        <dbReference type="ARBA" id="ARBA00023295"/>
    </source>
</evidence>
<dbReference type="Pfam" id="PF00703">
    <property type="entry name" value="Glyco_hydro_2"/>
    <property type="match status" value="1"/>
</dbReference>
<dbReference type="GO" id="GO:0004553">
    <property type="term" value="F:hydrolase activity, hydrolyzing O-glycosyl compounds"/>
    <property type="evidence" value="ECO:0007669"/>
    <property type="project" value="InterPro"/>
</dbReference>
<feature type="domain" description="Glycoside hydrolase family 2 immunoglobulin-like beta-sandwich" evidence="4">
    <location>
        <begin position="149"/>
        <end position="250"/>
    </location>
</feature>
<feature type="domain" description="Glycoside hydrolase family 2" evidence="7">
    <location>
        <begin position="694"/>
        <end position="792"/>
    </location>
</feature>
<protein>
    <submittedName>
        <fullName evidence="8">Glycosyl hydrolase family 2</fullName>
    </submittedName>
</protein>
<organism evidence="8 9">
    <name type="scientific">Actinoplanes lutulentus</name>
    <dbReference type="NCBI Taxonomy" id="1287878"/>
    <lineage>
        <taxon>Bacteria</taxon>
        <taxon>Bacillati</taxon>
        <taxon>Actinomycetota</taxon>
        <taxon>Actinomycetes</taxon>
        <taxon>Micromonosporales</taxon>
        <taxon>Micromonosporaceae</taxon>
        <taxon>Actinoplanes</taxon>
    </lineage>
</organism>
<evidence type="ECO:0000256" key="1">
    <source>
        <dbReference type="ARBA" id="ARBA00007401"/>
    </source>
</evidence>
<evidence type="ECO:0000259" key="5">
    <source>
        <dbReference type="Pfam" id="PF02836"/>
    </source>
</evidence>
<dbReference type="SUPFAM" id="SSF49303">
    <property type="entry name" value="beta-Galactosidase/glucuronidase domain"/>
    <property type="match status" value="1"/>
</dbReference>
<gene>
    <name evidence="8" type="ORF">B0I29_120217</name>
</gene>
<dbReference type="GO" id="GO:0005975">
    <property type="term" value="P:carbohydrate metabolic process"/>
    <property type="evidence" value="ECO:0007669"/>
    <property type="project" value="InterPro"/>
</dbReference>
<dbReference type="Pfam" id="PF18565">
    <property type="entry name" value="Glyco_hydro2_C5"/>
    <property type="match status" value="1"/>
</dbReference>
<name>A0A327Z4V5_9ACTN</name>
<dbReference type="InterPro" id="IPR006101">
    <property type="entry name" value="Glyco_hydro_2"/>
</dbReference>
<keyword evidence="9" id="KW-1185">Reference proteome</keyword>
<dbReference type="AlphaFoldDB" id="A0A327Z4V5"/>
<dbReference type="PANTHER" id="PTHR42732:SF1">
    <property type="entry name" value="BETA-MANNOSIDASE"/>
    <property type="match status" value="1"/>
</dbReference>
<dbReference type="SUPFAM" id="SSF51445">
    <property type="entry name" value="(Trans)glycosidases"/>
    <property type="match status" value="1"/>
</dbReference>
<reference evidence="8 9" key="1">
    <citation type="submission" date="2018-06" db="EMBL/GenBank/DDBJ databases">
        <title>Genomic Encyclopedia of Type Strains, Phase III (KMG-III): the genomes of soil and plant-associated and newly described type strains.</title>
        <authorList>
            <person name="Whitman W."/>
        </authorList>
    </citation>
    <scope>NUCLEOTIDE SEQUENCE [LARGE SCALE GENOMIC DNA]</scope>
    <source>
        <strain evidence="8 9">CGMCC 4.7090</strain>
    </source>
</reference>
<dbReference type="InterPro" id="IPR006102">
    <property type="entry name" value="Ig-like_GH2"/>
</dbReference>
<dbReference type="Pfam" id="PF02836">
    <property type="entry name" value="Glyco_hydro_2_C"/>
    <property type="match status" value="1"/>
</dbReference>
<dbReference type="InterPro" id="IPR040605">
    <property type="entry name" value="Glyco_hydro2_dom5"/>
</dbReference>
<evidence type="ECO:0000256" key="2">
    <source>
        <dbReference type="ARBA" id="ARBA00022801"/>
    </source>
</evidence>
<sequence>MTTTTFNDGWQFGREGDDEYTTVDLPHDAMIHETRRADAPAWAHGAYFPGGGYRYRKSWTAPTDLDGKQISLFFEGVYRHSRVLLDGHDIGGSLSGYAEFEVRLDPYLRPGAQHLIEVTVDNAVTPNSRWYTGSGIYRPVWLDVRDTVHIDRDGVTFQTIDTAADAHAIVQVRLVNPKGEPLDVTVVLSRDGAEVTSASASTSGHDAALPLTVTSPELWSAENPARYDLEVLVSRAQETLDRRTLRVGLRTIDLDATHGLRINGTPVLLRGANVHHDSGVLGAATFAAAELRRVRILKENGYNAIRSAHNPAARALLDACDELGMYVMDELFDGWYDHKTDHDDAEHFDPTWRREAAALVAKDRNRPSVLMYSIGNENGEALTPRGRLVAAELAAELHTLDPTRAVTIGVNMVAATFAGLAGSGKQEEPAAAAKAAPDMTSTTLNVISNRFGMLAKVFPRLRAADRATRELFEHVDVAGYNYGTPRYPIDAKLHPRRVMVGTESMPGDIARIWPLVEQLPALIGDFMWAGWDYLGEAGGGSWIYGTRRAPYLKAYPQLTSGTGAIDITGEPGAPILLARAAWGLLTEPAIAVRPLDVPAGPVARTTWRSTDAVPSWSWYGHGGRPAEVEVYTADDEIELLVNGRSIGRRPAGGKYGFVARFRTPYRPGTIEAVAYRAGRETGRSSLRSAGPVRLRVVAETQRLAAAVQELAFLRLELADDEGVVDSAVADLITVQVEGPATLAGFGSGATATEESFTDAEHTTFRGRALAVIRAGGSPGHIRVTATSRNHGTAVANIEVTD</sequence>
<keyword evidence="2 8" id="KW-0378">Hydrolase</keyword>
<dbReference type="Gene3D" id="3.20.20.80">
    <property type="entry name" value="Glycosidases"/>
    <property type="match status" value="1"/>
</dbReference>
<evidence type="ECO:0000259" key="6">
    <source>
        <dbReference type="Pfam" id="PF16355"/>
    </source>
</evidence>
<keyword evidence="3" id="KW-0326">Glycosidase</keyword>